<protein>
    <submittedName>
        <fullName evidence="1">Uncharacterized protein</fullName>
    </submittedName>
</protein>
<sequence length="136" mass="14678">DGVGNDNIIKCSNYDNEEKPAEKPVAKTIAGAKEAKEIEAAYHCPPDCRFSIPLDESPTGGCAVVDELPLAFEYTNDPSLPLCPEYLAPTAGEDTKINLCDTCSLRSQFPTCMDIITFGDAPGKENIIKCAKYEGK</sequence>
<name>X1VQG6_9ZZZZ</name>
<comment type="caution">
    <text evidence="1">The sequence shown here is derived from an EMBL/GenBank/DDBJ whole genome shotgun (WGS) entry which is preliminary data.</text>
</comment>
<feature type="non-terminal residue" evidence="1">
    <location>
        <position position="1"/>
    </location>
</feature>
<dbReference type="AlphaFoldDB" id="X1VQG6"/>
<gene>
    <name evidence="1" type="ORF">S12H4_60413</name>
</gene>
<organism evidence="1">
    <name type="scientific">marine sediment metagenome</name>
    <dbReference type="NCBI Taxonomy" id="412755"/>
    <lineage>
        <taxon>unclassified sequences</taxon>
        <taxon>metagenomes</taxon>
        <taxon>ecological metagenomes</taxon>
    </lineage>
</organism>
<evidence type="ECO:0000313" key="1">
    <source>
        <dbReference type="EMBL" id="GAJ22517.1"/>
    </source>
</evidence>
<feature type="non-terminal residue" evidence="1">
    <location>
        <position position="136"/>
    </location>
</feature>
<dbReference type="EMBL" id="BARW01039757">
    <property type="protein sequence ID" value="GAJ22517.1"/>
    <property type="molecule type" value="Genomic_DNA"/>
</dbReference>
<reference evidence="1" key="1">
    <citation type="journal article" date="2014" name="Front. Microbiol.">
        <title>High frequency of phylogenetically diverse reductive dehalogenase-homologous genes in deep subseafloor sedimentary metagenomes.</title>
        <authorList>
            <person name="Kawai M."/>
            <person name="Futagami T."/>
            <person name="Toyoda A."/>
            <person name="Takaki Y."/>
            <person name="Nishi S."/>
            <person name="Hori S."/>
            <person name="Arai W."/>
            <person name="Tsubouchi T."/>
            <person name="Morono Y."/>
            <person name="Uchiyama I."/>
            <person name="Ito T."/>
            <person name="Fujiyama A."/>
            <person name="Inagaki F."/>
            <person name="Takami H."/>
        </authorList>
    </citation>
    <scope>NUCLEOTIDE SEQUENCE</scope>
    <source>
        <strain evidence="1">Expedition CK06-06</strain>
    </source>
</reference>
<proteinExistence type="predicted"/>
<accession>X1VQG6</accession>